<feature type="binding site" evidence="6">
    <location>
        <begin position="10"/>
        <end position="14"/>
    </location>
    <ligand>
        <name>GTP</name>
        <dbReference type="ChEBI" id="CHEBI:37565"/>
    </ligand>
</feature>
<dbReference type="Pfam" id="PF21011">
    <property type="entry name" value="CetZ_C"/>
    <property type="match status" value="1"/>
</dbReference>
<dbReference type="InterPro" id="IPR037103">
    <property type="entry name" value="Tubulin/FtsZ-like_C"/>
</dbReference>
<proteinExistence type="inferred from homology"/>
<dbReference type="AlphaFoldDB" id="A0ABD5ZY30"/>
<dbReference type="FunFam" id="3.40.50.1440:FF:000051">
    <property type="entry name" value="Tubulin-like protein CetZ"/>
    <property type="match status" value="1"/>
</dbReference>
<dbReference type="HAMAP" id="MF_01946">
    <property type="entry name" value="CetZ"/>
    <property type="match status" value="1"/>
</dbReference>
<comment type="function">
    <text evidence="6">Involved in cell shape control.</text>
</comment>
<feature type="compositionally biased region" description="Acidic residues" evidence="7">
    <location>
        <begin position="378"/>
        <end position="388"/>
    </location>
</feature>
<dbReference type="PROSITE" id="PS00227">
    <property type="entry name" value="TUBULIN"/>
    <property type="match status" value="1"/>
</dbReference>
<comment type="similarity">
    <text evidence="1 6">Belongs to the CetZ family.</text>
</comment>
<dbReference type="InterPro" id="IPR032907">
    <property type="entry name" value="CetZ"/>
</dbReference>
<feature type="binding site" evidence="6">
    <location>
        <position position="169"/>
    </location>
    <ligand>
        <name>GTP</name>
        <dbReference type="ChEBI" id="CHEBI:37565"/>
    </ligand>
</feature>
<comment type="caution">
    <text evidence="9">The sequence shown here is derived from an EMBL/GenBank/DDBJ whole genome shotgun (WGS) entry which is preliminary data.</text>
</comment>
<name>A0ABD5ZY30_9EURY</name>
<evidence type="ECO:0000313" key="10">
    <source>
        <dbReference type="Proteomes" id="UP001596434"/>
    </source>
</evidence>
<sequence>MKLVLVGVGQAGGKVMEAMVAYDRQSTGGFVHDAVAVNTARADLLGLEHTPLARRVLIGGSRLKGHGTGADNELGADVASEDIGEVTAALDDVAVHDVDAFLVVAGLGGGTGSGAAPVIARELRRLYSEPVYGLGILPGRAEGSIYSLNAARSFMTFVDHVDNLVVFDNEAWREGGESLRTGYGRINEEIARRLGVLFSAGEVADGRPVGESVVDASEIINTLGSGGVSTVGYAATPIDRPERRLFSRQRVAPDVGDSTNRILSTVRKAALGRLSLPCELSSVERALLVVSGPPAFLDRKGIERSRRWIEAETGSMEVRGGDAPVDSDYVAAAVLFSGVTDVPRVKELQQIAIETQRTMRDIEAEGPEGLQDLLWSGDDGEDGIDPLF</sequence>
<evidence type="ECO:0000256" key="4">
    <source>
        <dbReference type="ARBA" id="ARBA00022960"/>
    </source>
</evidence>
<keyword evidence="4 6" id="KW-0133">Cell shape</keyword>
<evidence type="ECO:0000259" key="8">
    <source>
        <dbReference type="SMART" id="SM00864"/>
    </source>
</evidence>
<dbReference type="Gene3D" id="3.30.1330.20">
    <property type="entry name" value="Tubulin/FtsZ, C-terminal domain"/>
    <property type="match status" value="1"/>
</dbReference>
<dbReference type="SMART" id="SM00864">
    <property type="entry name" value="Tubulin"/>
    <property type="match status" value="1"/>
</dbReference>
<dbReference type="SUPFAM" id="SSF52490">
    <property type="entry name" value="Tubulin nucleotide-binding domain-like"/>
    <property type="match status" value="1"/>
</dbReference>
<dbReference type="GO" id="GO:0005525">
    <property type="term" value="F:GTP binding"/>
    <property type="evidence" value="ECO:0007669"/>
    <property type="project" value="UniProtKB-UniRule"/>
</dbReference>
<dbReference type="InterPro" id="IPR036525">
    <property type="entry name" value="Tubulin/FtsZ_GTPase_sf"/>
</dbReference>
<comment type="subcellular location">
    <subcellularLocation>
        <location evidence="6">Cytoplasm</location>
    </subcellularLocation>
</comment>
<gene>
    <name evidence="6" type="primary">cetZ</name>
    <name evidence="9" type="ORF">ACFQKE_09660</name>
</gene>
<keyword evidence="2 6" id="KW-0963">Cytoplasm</keyword>
<feature type="binding site" evidence="6">
    <location>
        <position position="142"/>
    </location>
    <ligand>
        <name>GTP</name>
        <dbReference type="ChEBI" id="CHEBI:37565"/>
    </ligand>
</feature>
<evidence type="ECO:0000256" key="7">
    <source>
        <dbReference type="SAM" id="MobiDB-lite"/>
    </source>
</evidence>
<dbReference type="InterPro" id="IPR048737">
    <property type="entry name" value="CetZ_C"/>
</dbReference>
<keyword evidence="3 6" id="KW-0547">Nucleotide-binding</keyword>
<evidence type="ECO:0000256" key="1">
    <source>
        <dbReference type="ARBA" id="ARBA00006877"/>
    </source>
</evidence>
<dbReference type="GO" id="GO:0008360">
    <property type="term" value="P:regulation of cell shape"/>
    <property type="evidence" value="ECO:0007669"/>
    <property type="project" value="UniProtKB-UniRule"/>
</dbReference>
<protein>
    <recommendedName>
        <fullName evidence="6">Tubulin-like protein CetZ</fullName>
    </recommendedName>
</protein>
<dbReference type="Pfam" id="PF00091">
    <property type="entry name" value="Tubulin"/>
    <property type="match status" value="1"/>
</dbReference>
<feature type="binding site" evidence="6">
    <location>
        <position position="187"/>
    </location>
    <ligand>
        <name>GTP</name>
        <dbReference type="ChEBI" id="CHEBI:37565"/>
    </ligand>
</feature>
<evidence type="ECO:0000256" key="6">
    <source>
        <dbReference type="HAMAP-Rule" id="MF_01946"/>
    </source>
</evidence>
<dbReference type="RefSeq" id="WP_379703780.1">
    <property type="nucleotide sequence ID" value="NZ_JBHTAT010000001.1"/>
</dbReference>
<dbReference type="GO" id="GO:0005737">
    <property type="term" value="C:cytoplasm"/>
    <property type="evidence" value="ECO:0007669"/>
    <property type="project" value="UniProtKB-SubCell"/>
</dbReference>
<dbReference type="InterPro" id="IPR045061">
    <property type="entry name" value="FtsZ/CetZ"/>
</dbReference>
<evidence type="ECO:0000256" key="5">
    <source>
        <dbReference type="ARBA" id="ARBA00023134"/>
    </source>
</evidence>
<dbReference type="EMBL" id="JBHTAT010000001">
    <property type="protein sequence ID" value="MFC7255552.1"/>
    <property type="molecule type" value="Genomic_DNA"/>
</dbReference>
<evidence type="ECO:0000313" key="9">
    <source>
        <dbReference type="EMBL" id="MFC7255552.1"/>
    </source>
</evidence>
<dbReference type="CDD" id="cd02202">
    <property type="entry name" value="CetZ_tubulin-like"/>
    <property type="match status" value="1"/>
</dbReference>
<accession>A0ABD5ZY30</accession>
<keyword evidence="5 6" id="KW-0342">GTP-binding</keyword>
<dbReference type="Proteomes" id="UP001596434">
    <property type="component" value="Unassembled WGS sequence"/>
</dbReference>
<dbReference type="GeneID" id="96953916"/>
<keyword evidence="10" id="KW-1185">Reference proteome</keyword>
<feature type="domain" description="Tubulin/FtsZ GTPase" evidence="8">
    <location>
        <begin position="2"/>
        <end position="206"/>
    </location>
</feature>
<dbReference type="InterPro" id="IPR017975">
    <property type="entry name" value="Tubulin_CS"/>
</dbReference>
<reference evidence="9 10" key="1">
    <citation type="journal article" date="2019" name="Int. J. Syst. Evol. Microbiol.">
        <title>The Global Catalogue of Microorganisms (GCM) 10K type strain sequencing project: providing services to taxonomists for standard genome sequencing and annotation.</title>
        <authorList>
            <consortium name="The Broad Institute Genomics Platform"/>
            <consortium name="The Broad Institute Genome Sequencing Center for Infectious Disease"/>
            <person name="Wu L."/>
            <person name="Ma J."/>
        </authorList>
    </citation>
    <scope>NUCLEOTIDE SEQUENCE [LARGE SCALE GENOMIC DNA]</scope>
    <source>
        <strain evidence="9 10">GX21</strain>
    </source>
</reference>
<evidence type="ECO:0000256" key="3">
    <source>
        <dbReference type="ARBA" id="ARBA00022741"/>
    </source>
</evidence>
<organism evidence="9 10">
    <name type="scientific">Haloplanus litoreus</name>
    <dbReference type="NCBI Taxonomy" id="767515"/>
    <lineage>
        <taxon>Archaea</taxon>
        <taxon>Methanobacteriati</taxon>
        <taxon>Methanobacteriota</taxon>
        <taxon>Stenosarchaea group</taxon>
        <taxon>Halobacteria</taxon>
        <taxon>Halobacteriales</taxon>
        <taxon>Haloferacaceae</taxon>
        <taxon>Haloplanus</taxon>
    </lineage>
</organism>
<feature type="binding site" evidence="6">
    <location>
        <begin position="110"/>
        <end position="112"/>
    </location>
    <ligand>
        <name>GTP</name>
        <dbReference type="ChEBI" id="CHEBI:37565"/>
    </ligand>
</feature>
<dbReference type="Gene3D" id="3.40.50.1440">
    <property type="entry name" value="Tubulin/FtsZ, GTPase domain"/>
    <property type="match status" value="1"/>
</dbReference>
<dbReference type="InterPro" id="IPR003008">
    <property type="entry name" value="Tubulin_FtsZ_GTPase"/>
</dbReference>
<dbReference type="PANTHER" id="PTHR30314:SF10">
    <property type="entry name" value="TUBULIN-LIKE PROTEIN CETZ"/>
    <property type="match status" value="1"/>
</dbReference>
<feature type="region of interest" description="Disordered" evidence="7">
    <location>
        <begin position="369"/>
        <end position="388"/>
    </location>
</feature>
<dbReference type="PANTHER" id="PTHR30314">
    <property type="entry name" value="CELL DIVISION PROTEIN FTSZ-RELATED"/>
    <property type="match status" value="1"/>
</dbReference>
<evidence type="ECO:0000256" key="2">
    <source>
        <dbReference type="ARBA" id="ARBA00022490"/>
    </source>
</evidence>